<keyword evidence="3" id="KW-1185">Reference proteome</keyword>
<dbReference type="EMBL" id="SJPM01000037">
    <property type="protein sequence ID" value="TWT86345.1"/>
    <property type="molecule type" value="Genomic_DNA"/>
</dbReference>
<dbReference type="Proteomes" id="UP000316213">
    <property type="component" value="Unassembled WGS sequence"/>
</dbReference>
<protein>
    <submittedName>
        <fullName evidence="2">Glycosyltransferase family 25 (LPS biosynthesis protein)</fullName>
    </submittedName>
</protein>
<reference evidence="2 3" key="1">
    <citation type="submission" date="2019-02" db="EMBL/GenBank/DDBJ databases">
        <title>Deep-cultivation of Planctomycetes and their phenomic and genomic characterization uncovers novel biology.</title>
        <authorList>
            <person name="Wiegand S."/>
            <person name="Jogler M."/>
            <person name="Boedeker C."/>
            <person name="Pinto D."/>
            <person name="Vollmers J."/>
            <person name="Rivas-Marin E."/>
            <person name="Kohn T."/>
            <person name="Peeters S.H."/>
            <person name="Heuer A."/>
            <person name="Rast P."/>
            <person name="Oberbeckmann S."/>
            <person name="Bunk B."/>
            <person name="Jeske O."/>
            <person name="Meyerdierks A."/>
            <person name="Storesund J.E."/>
            <person name="Kallscheuer N."/>
            <person name="Luecker S."/>
            <person name="Lage O.M."/>
            <person name="Pohl T."/>
            <person name="Merkel B.J."/>
            <person name="Hornburger P."/>
            <person name="Mueller R.-W."/>
            <person name="Bruemmer F."/>
            <person name="Labrenz M."/>
            <person name="Spormann A.M."/>
            <person name="Op Den Camp H."/>
            <person name="Overmann J."/>
            <person name="Amann R."/>
            <person name="Jetten M.S.M."/>
            <person name="Mascher T."/>
            <person name="Medema M.H."/>
            <person name="Devos D.P."/>
            <person name="Kaster A.-K."/>
            <person name="Ovreas L."/>
            <person name="Rohde M."/>
            <person name="Galperin M.Y."/>
            <person name="Jogler C."/>
        </authorList>
    </citation>
    <scope>NUCLEOTIDE SEQUENCE [LARGE SCALE GENOMIC DNA]</scope>
    <source>
        <strain evidence="2 3">Pla100</strain>
    </source>
</reference>
<feature type="domain" description="Glycosyl transferase family 25" evidence="1">
    <location>
        <begin position="6"/>
        <end position="115"/>
    </location>
</feature>
<dbReference type="InterPro" id="IPR002654">
    <property type="entry name" value="Glyco_trans_25"/>
</dbReference>
<dbReference type="RefSeq" id="WP_146582755.1">
    <property type="nucleotide sequence ID" value="NZ_SJPM01000037.1"/>
</dbReference>
<organism evidence="2 3">
    <name type="scientific">Neorhodopirellula pilleata</name>
    <dbReference type="NCBI Taxonomy" id="2714738"/>
    <lineage>
        <taxon>Bacteria</taxon>
        <taxon>Pseudomonadati</taxon>
        <taxon>Planctomycetota</taxon>
        <taxon>Planctomycetia</taxon>
        <taxon>Pirellulales</taxon>
        <taxon>Pirellulaceae</taxon>
        <taxon>Neorhodopirellula</taxon>
    </lineage>
</organism>
<dbReference type="AlphaFoldDB" id="A0A5C5ZGV4"/>
<gene>
    <name evidence="2" type="ORF">Pla100_61310</name>
</gene>
<sequence length="247" mass="27937">MHPITGFVITLRRASARKAQVDRIVANCPVDCQIVDAVDGRELSQAEFENVYCPNLHRPRYPFELNRGEVGCFLSHRRLWQRMIDQNLPQALIIEDDVDFEPTMFSASLAFAREHAIDGDYVQFQVRPLKGTAHLIATDGNVRMVCPEITPLRTSAQLVTLGAAARLLQATARFDRPVDAFLQMQWLTGVRMTAVDPSNVQEISQQIGGSTIGSRRRTDLFQKLRHEVVRPIYRYQIAALSRRHAAA</sequence>
<evidence type="ECO:0000259" key="1">
    <source>
        <dbReference type="Pfam" id="PF01755"/>
    </source>
</evidence>
<evidence type="ECO:0000313" key="3">
    <source>
        <dbReference type="Proteomes" id="UP000316213"/>
    </source>
</evidence>
<evidence type="ECO:0000313" key="2">
    <source>
        <dbReference type="EMBL" id="TWT86345.1"/>
    </source>
</evidence>
<keyword evidence="2" id="KW-0808">Transferase</keyword>
<name>A0A5C5ZGV4_9BACT</name>
<comment type="caution">
    <text evidence="2">The sequence shown here is derived from an EMBL/GenBank/DDBJ whole genome shotgun (WGS) entry which is preliminary data.</text>
</comment>
<dbReference type="Pfam" id="PF01755">
    <property type="entry name" value="Glyco_transf_25"/>
    <property type="match status" value="1"/>
</dbReference>
<proteinExistence type="predicted"/>
<dbReference type="OrthoDB" id="259382at2"/>
<dbReference type="GO" id="GO:0016740">
    <property type="term" value="F:transferase activity"/>
    <property type="evidence" value="ECO:0007669"/>
    <property type="project" value="UniProtKB-KW"/>
</dbReference>
<accession>A0A5C5ZGV4</accession>
<dbReference type="CDD" id="cd06532">
    <property type="entry name" value="Glyco_transf_25"/>
    <property type="match status" value="1"/>
</dbReference>